<gene>
    <name evidence="3" type="ORF">KUTeg_003191</name>
</gene>
<feature type="region of interest" description="Disordered" evidence="1">
    <location>
        <begin position="1"/>
        <end position="27"/>
    </location>
</feature>
<evidence type="ECO:0000256" key="1">
    <source>
        <dbReference type="SAM" id="MobiDB-lite"/>
    </source>
</evidence>
<dbReference type="PANTHER" id="PTHR23302">
    <property type="entry name" value="TRANSMEMBRANE CHANNEL-RELATED"/>
    <property type="match status" value="1"/>
</dbReference>
<feature type="compositionally biased region" description="Basic and acidic residues" evidence="1">
    <location>
        <begin position="12"/>
        <end position="23"/>
    </location>
</feature>
<name>A0ABQ9FPB7_TEGGR</name>
<evidence type="ECO:0000313" key="4">
    <source>
        <dbReference type="Proteomes" id="UP001217089"/>
    </source>
</evidence>
<reference evidence="3 4" key="1">
    <citation type="submission" date="2022-12" db="EMBL/GenBank/DDBJ databases">
        <title>Chromosome-level genome of Tegillarca granosa.</title>
        <authorList>
            <person name="Kim J."/>
        </authorList>
    </citation>
    <scope>NUCLEOTIDE SEQUENCE [LARGE SCALE GENOMIC DNA]</scope>
    <source>
        <strain evidence="3">Teg-2019</strain>
        <tissue evidence="3">Adductor muscle</tissue>
    </source>
</reference>
<dbReference type="InterPro" id="IPR038900">
    <property type="entry name" value="TMC"/>
</dbReference>
<dbReference type="PANTHER" id="PTHR23302:SF24">
    <property type="entry name" value="TMC DOMAIN-CONTAINING PROTEIN"/>
    <property type="match status" value="1"/>
</dbReference>
<keyword evidence="2" id="KW-0812">Transmembrane</keyword>
<organism evidence="3 4">
    <name type="scientific">Tegillarca granosa</name>
    <name type="common">Malaysian cockle</name>
    <name type="synonym">Anadara granosa</name>
    <dbReference type="NCBI Taxonomy" id="220873"/>
    <lineage>
        <taxon>Eukaryota</taxon>
        <taxon>Metazoa</taxon>
        <taxon>Spiralia</taxon>
        <taxon>Lophotrochozoa</taxon>
        <taxon>Mollusca</taxon>
        <taxon>Bivalvia</taxon>
        <taxon>Autobranchia</taxon>
        <taxon>Pteriomorphia</taxon>
        <taxon>Arcoida</taxon>
        <taxon>Arcoidea</taxon>
        <taxon>Arcidae</taxon>
        <taxon>Tegillarca</taxon>
    </lineage>
</organism>
<keyword evidence="2" id="KW-1133">Transmembrane helix</keyword>
<feature type="transmembrane region" description="Helical" evidence="2">
    <location>
        <begin position="193"/>
        <end position="214"/>
    </location>
</feature>
<evidence type="ECO:0000313" key="3">
    <source>
        <dbReference type="EMBL" id="KAJ8318100.1"/>
    </source>
</evidence>
<evidence type="ECO:0000256" key="2">
    <source>
        <dbReference type="SAM" id="Phobius"/>
    </source>
</evidence>
<comment type="caution">
    <text evidence="3">The sequence shown here is derived from an EMBL/GenBank/DDBJ whole genome shotgun (WGS) entry which is preliminary data.</text>
</comment>
<proteinExistence type="predicted"/>
<dbReference type="Proteomes" id="UP001217089">
    <property type="component" value="Unassembled WGS sequence"/>
</dbReference>
<dbReference type="EMBL" id="JARBDR010000214">
    <property type="protein sequence ID" value="KAJ8318100.1"/>
    <property type="molecule type" value="Genomic_DNA"/>
</dbReference>
<sequence>MDGKAKAIARSSTREEKSTDDVHRRRPSQAIIMSQLPSAQVHMSDTGLILGRKIAELPRRKSELIRRRKSVVHPSLLVGGELDSETIRRRMSIARSVNICEDIDSDVEQWQRRQSIKGMTASISVKRKYRDEIMQESVRKLGGVKSWRIQSKKKWQKFKYKAKNILSELELWSGSFKIIEGRFGTAIMSYFRFVRWLMFLNLYMGVVMIGFIVVPHSTLDGAIVYGHDINRTDYIEQALNCSLQYRRFVYKNVKDSDMFSKVLDVLQGTVSCSYTIL</sequence>
<accession>A0ABQ9FPB7</accession>
<protein>
    <submittedName>
        <fullName evidence="3">Uncharacterized protein</fullName>
    </submittedName>
</protein>
<keyword evidence="2" id="KW-0472">Membrane</keyword>
<keyword evidence="4" id="KW-1185">Reference proteome</keyword>